<feature type="binding site" description="in other chain" evidence="5">
    <location>
        <begin position="121"/>
        <end position="125"/>
    </location>
    <ligand>
        <name>dUMP</name>
        <dbReference type="ChEBI" id="CHEBI:246422"/>
        <note>ligand shared between dimeric partners</note>
    </ligand>
</feature>
<comment type="pathway">
    <text evidence="5">Pyrimidine metabolism; dTTP biosynthesis.</text>
</comment>
<feature type="binding site" evidence="5">
    <location>
        <begin position="113"/>
        <end position="115"/>
    </location>
    <ligand>
        <name>FAD</name>
        <dbReference type="ChEBI" id="CHEBI:57692"/>
        <note>ligand shared between neighboring subunits</note>
    </ligand>
</feature>
<dbReference type="EC" id="2.1.1.148" evidence="5"/>
<comment type="caution">
    <text evidence="5">Lacks conserved residue(s) required for the propagation of feature annotation.</text>
</comment>
<comment type="catalytic activity">
    <reaction evidence="5">
        <text>dUMP + (6R)-5,10-methylene-5,6,7,8-tetrahydrofolate + NADPH + H(+) = dTMP + (6S)-5,6,7,8-tetrahydrofolate + NADP(+)</text>
        <dbReference type="Rhea" id="RHEA:29043"/>
        <dbReference type="ChEBI" id="CHEBI:15378"/>
        <dbReference type="ChEBI" id="CHEBI:15636"/>
        <dbReference type="ChEBI" id="CHEBI:57453"/>
        <dbReference type="ChEBI" id="CHEBI:57783"/>
        <dbReference type="ChEBI" id="CHEBI:58349"/>
        <dbReference type="ChEBI" id="CHEBI:63528"/>
        <dbReference type="ChEBI" id="CHEBI:246422"/>
        <dbReference type="EC" id="2.1.1.148"/>
    </reaction>
</comment>
<dbReference type="PANTHER" id="PTHR34934:SF1">
    <property type="entry name" value="FLAVIN-DEPENDENT THYMIDYLATE SYNTHASE"/>
    <property type="match status" value="1"/>
</dbReference>
<dbReference type="GO" id="GO:0006231">
    <property type="term" value="P:dTMP biosynthetic process"/>
    <property type="evidence" value="ECO:0007669"/>
    <property type="project" value="UniProtKB-UniRule"/>
</dbReference>
<dbReference type="PANTHER" id="PTHR34934">
    <property type="entry name" value="FLAVIN-DEPENDENT THYMIDYLATE SYNTHASE"/>
    <property type="match status" value="1"/>
</dbReference>
<evidence type="ECO:0000313" key="6">
    <source>
        <dbReference type="EMBL" id="MBF1649685.1"/>
    </source>
</evidence>
<comment type="subunit">
    <text evidence="5">Homotetramer.</text>
</comment>
<sequence length="258" mass="29142">MINRVVSSLYLVQASQPNSGVLNQLAKEHFKDSGKKTKSERFFEVDSENKVSAGEFAGRLCYNSFDLPNEGTAGTEEYIKNIIAQNHMSVLEHISVSIFFKDVPRSLTHELVRHRHFSFSQESQRYVKQAPRIVVPAIISTDSAESDLLAEMCDKAYENYEDILESLELQGFPRKKAHEAARAVLPSCFATNIVVSGNLRSWFEFVQKRDSKHADADMQIVAHKVYKILAEVYPAIFNDENLFGVKNSSEQKGPKYSG</sequence>
<evidence type="ECO:0000256" key="4">
    <source>
        <dbReference type="ARBA" id="ARBA00022827"/>
    </source>
</evidence>
<comment type="function">
    <text evidence="5">Catalyzes the reductive methylation of 2'-deoxyuridine-5'-monophosphate (dUMP) to 2'-deoxythymidine-5'-monophosphate (dTMP) while utilizing 5,10-methylenetetrahydrofolate (mTHF) as the methyl donor, and NADPH and FADH(2) as the reductant.</text>
</comment>
<keyword evidence="1 5" id="KW-0489">Methyltransferase</keyword>
<proteinExistence type="inferred from homology"/>
<evidence type="ECO:0000313" key="7">
    <source>
        <dbReference type="Proteomes" id="UP000769484"/>
    </source>
</evidence>
<dbReference type="GO" id="GO:0070402">
    <property type="term" value="F:NADPH binding"/>
    <property type="evidence" value="ECO:0007669"/>
    <property type="project" value="TreeGrafter"/>
</dbReference>
<reference evidence="6" key="1">
    <citation type="submission" date="2020-04" db="EMBL/GenBank/DDBJ databases">
        <title>Deep metagenomics examines the oral microbiome during advanced dental caries in children, revealing novel taxa and co-occurrences with host molecules.</title>
        <authorList>
            <person name="Baker J.L."/>
            <person name="Morton J.T."/>
            <person name="Dinis M."/>
            <person name="Alvarez R."/>
            <person name="Tran N.C."/>
            <person name="Knight R."/>
            <person name="Edlund A."/>
        </authorList>
    </citation>
    <scope>NUCLEOTIDE SEQUENCE</scope>
    <source>
        <strain evidence="6">JCVI_47_bin.4</strain>
    </source>
</reference>
<dbReference type="InterPro" id="IPR036098">
    <property type="entry name" value="Thymidylate_synthase_ThyX_sf"/>
</dbReference>
<feature type="binding site" evidence="5">
    <location>
        <position position="121"/>
    </location>
    <ligand>
        <name>FAD</name>
        <dbReference type="ChEBI" id="CHEBI:57692"/>
        <note>ligand shared between neighboring subunits</note>
    </ligand>
</feature>
<gene>
    <name evidence="5 6" type="primary">thyX</name>
    <name evidence="6" type="ORF">HXO56_06285</name>
</gene>
<feature type="binding site" evidence="5">
    <location>
        <position position="209"/>
    </location>
    <ligand>
        <name>dUMP</name>
        <dbReference type="ChEBI" id="CHEBI:246422"/>
        <note>ligand shared between dimeric partners</note>
    </ligand>
</feature>
<evidence type="ECO:0000256" key="1">
    <source>
        <dbReference type="ARBA" id="ARBA00022603"/>
    </source>
</evidence>
<comment type="cofactor">
    <cofactor evidence="5">
        <name>FAD</name>
        <dbReference type="ChEBI" id="CHEBI:57692"/>
    </cofactor>
    <text evidence="5">Binds 4 FAD per tetramer. Each FAD binding site is formed by three monomers.</text>
</comment>
<dbReference type="EMBL" id="JABZXJ010000021">
    <property type="protein sequence ID" value="MBF1649685.1"/>
    <property type="molecule type" value="Genomic_DNA"/>
</dbReference>
<keyword evidence="4 5" id="KW-0274">FAD</keyword>
<feature type="binding site" description="in other chain" evidence="5">
    <location>
        <position position="182"/>
    </location>
    <ligand>
        <name>dUMP</name>
        <dbReference type="ChEBI" id="CHEBI:246422"/>
        <note>ligand shared between dimeric partners</note>
    </ligand>
</feature>
<dbReference type="GO" id="GO:0050660">
    <property type="term" value="F:flavin adenine dinucleotide binding"/>
    <property type="evidence" value="ECO:0007669"/>
    <property type="project" value="UniProtKB-UniRule"/>
</dbReference>
<feature type="active site" description="Involved in ionization of N3 of dUMP, leading to its activation" evidence="5">
    <location>
        <position position="209"/>
    </location>
</feature>
<dbReference type="Pfam" id="PF02511">
    <property type="entry name" value="Thy1"/>
    <property type="match status" value="1"/>
</dbReference>
<dbReference type="Gene3D" id="3.30.1360.170">
    <property type="match status" value="1"/>
</dbReference>
<comment type="similarity">
    <text evidence="5">Belongs to the thymidylate synthase ThyX family.</text>
</comment>
<dbReference type="CDD" id="cd20175">
    <property type="entry name" value="ThyX"/>
    <property type="match status" value="1"/>
</dbReference>
<feature type="binding site" evidence="5">
    <location>
        <begin position="198"/>
        <end position="200"/>
    </location>
    <ligand>
        <name>FAD</name>
        <dbReference type="ChEBI" id="CHEBI:57692"/>
        <note>ligand shared between neighboring subunits</note>
    </ligand>
</feature>
<dbReference type="Proteomes" id="UP000769484">
    <property type="component" value="Unassembled WGS sequence"/>
</dbReference>
<keyword evidence="5" id="KW-0521">NADP</keyword>
<protein>
    <recommendedName>
        <fullName evidence="5">Flavin-dependent thymidylate synthase</fullName>
        <shortName evidence="5">FDTS</shortName>
        <ecNumber evidence="5">2.1.1.148</ecNumber>
    </recommendedName>
    <alternativeName>
        <fullName evidence="5">FAD-dependent thymidylate synthase</fullName>
    </alternativeName>
    <alternativeName>
        <fullName evidence="5">Thymidylate synthase ThyX</fullName>
        <shortName evidence="5">TS</shortName>
        <shortName evidence="5">TSase</shortName>
    </alternativeName>
</protein>
<dbReference type="GO" id="GO:0050797">
    <property type="term" value="F:thymidylate synthase (FAD) activity"/>
    <property type="evidence" value="ECO:0007669"/>
    <property type="project" value="UniProtKB-UniRule"/>
</dbReference>
<dbReference type="HAMAP" id="MF_01408">
    <property type="entry name" value="ThyX"/>
    <property type="match status" value="1"/>
</dbReference>
<name>A0A930KFE0_9MICC</name>
<keyword evidence="3 5" id="KW-0545">Nucleotide biosynthesis</keyword>
<dbReference type="InterPro" id="IPR003669">
    <property type="entry name" value="Thymidylate_synthase_ThyX"/>
</dbReference>
<dbReference type="GO" id="GO:0032259">
    <property type="term" value="P:methylation"/>
    <property type="evidence" value="ECO:0007669"/>
    <property type="project" value="UniProtKB-KW"/>
</dbReference>
<dbReference type="GO" id="GO:0006235">
    <property type="term" value="P:dTTP biosynthetic process"/>
    <property type="evidence" value="ECO:0007669"/>
    <property type="project" value="UniProtKB-UniRule"/>
</dbReference>
<dbReference type="NCBIfam" id="TIGR02170">
    <property type="entry name" value="thyX"/>
    <property type="match status" value="1"/>
</dbReference>
<evidence type="ECO:0000256" key="5">
    <source>
        <dbReference type="HAMAP-Rule" id="MF_01408"/>
    </source>
</evidence>
<evidence type="ECO:0000256" key="3">
    <source>
        <dbReference type="ARBA" id="ARBA00022727"/>
    </source>
</evidence>
<dbReference type="AlphaFoldDB" id="A0A930KFE0"/>
<dbReference type="GO" id="GO:0004799">
    <property type="term" value="F:thymidylate synthase activity"/>
    <property type="evidence" value="ECO:0007669"/>
    <property type="project" value="TreeGrafter"/>
</dbReference>
<feature type="binding site" evidence="5">
    <location>
        <begin position="110"/>
        <end position="113"/>
    </location>
    <ligand>
        <name>dUMP</name>
        <dbReference type="ChEBI" id="CHEBI:246422"/>
        <note>ligand shared between dimeric partners</note>
    </ligand>
</feature>
<feature type="binding site" evidence="5">
    <location>
        <position position="89"/>
    </location>
    <ligand>
        <name>FAD</name>
        <dbReference type="ChEBI" id="CHEBI:57692"/>
        <note>ligand shared between neighboring subunits</note>
    </ligand>
</feature>
<accession>A0A930KFE0</accession>
<dbReference type="PROSITE" id="PS51331">
    <property type="entry name" value="THYX"/>
    <property type="match status" value="1"/>
</dbReference>
<dbReference type="SUPFAM" id="SSF69796">
    <property type="entry name" value="Thymidylate synthase-complementing protein Thy1"/>
    <property type="match status" value="1"/>
</dbReference>
<comment type="caution">
    <text evidence="6">The sequence shown here is derived from an EMBL/GenBank/DDBJ whole genome shotgun (WGS) entry which is preliminary data.</text>
</comment>
<keyword evidence="2 5" id="KW-0285">Flavoprotein</keyword>
<evidence type="ECO:0000256" key="2">
    <source>
        <dbReference type="ARBA" id="ARBA00022630"/>
    </source>
</evidence>
<organism evidence="6 7">
    <name type="scientific">Rothia dentocariosa</name>
    <dbReference type="NCBI Taxonomy" id="2047"/>
    <lineage>
        <taxon>Bacteria</taxon>
        <taxon>Bacillati</taxon>
        <taxon>Actinomycetota</taxon>
        <taxon>Actinomycetes</taxon>
        <taxon>Micrococcales</taxon>
        <taxon>Micrococcaceae</taxon>
        <taxon>Rothia</taxon>
    </lineage>
</organism>
<keyword evidence="5 6" id="KW-0808">Transferase</keyword>